<proteinExistence type="predicted"/>
<sequence>MRFDVIIIGAGAAGMMCAARASQRGRRVLLIDHADKIGERIRISGGGRCNFTNRDVGPEHYLSQNPHFTRSALKQFSARDFLALVERHRIPYHEREHGQLFCDDSAQDIIVMLQRECAQGDVQWATGCMVERIERRETDGMHFEVATTEGTFRCHSLVIASGGLAAPKIGASPFGYKVAEQFGLPVVAPKPALVPLALAPETLARLQPLSGASFEAQTRCPGMKPRFREDVLLTHRGLSGPAILQVSSYWQLQEYGAEKKQPIALDLLPDLNVPAWLESHRHGNVLLANLLADHLPRRFAQAWCMLLNLDKPLAQFSKRDMQTAIESLQSWSLMPSGTLGYAKAEVTLGGVDSRALSSKTMEATPVPGLYFIGEVVDVTGWLGGYNFQWAWSSGWVAGQAV</sequence>
<dbReference type="NCBIfam" id="TIGR00275">
    <property type="entry name" value="aminoacetone oxidase family FAD-binding enzyme"/>
    <property type="match status" value="1"/>
</dbReference>
<evidence type="ECO:0000256" key="3">
    <source>
        <dbReference type="ARBA" id="ARBA00022827"/>
    </source>
</evidence>
<dbReference type="SUPFAM" id="SSF160996">
    <property type="entry name" value="HI0933 insert domain-like"/>
    <property type="match status" value="1"/>
</dbReference>
<dbReference type="SUPFAM" id="SSF51905">
    <property type="entry name" value="FAD/NAD(P)-binding domain"/>
    <property type="match status" value="1"/>
</dbReference>
<dbReference type="PANTHER" id="PTHR42887">
    <property type="entry name" value="OS12G0638800 PROTEIN"/>
    <property type="match status" value="1"/>
</dbReference>
<comment type="caution">
    <text evidence="6">The sequence shown here is derived from an EMBL/GenBank/DDBJ whole genome shotgun (WGS) entry which is preliminary data.</text>
</comment>
<dbReference type="Pfam" id="PF22780">
    <property type="entry name" value="HI0933_like_1st"/>
    <property type="match status" value="1"/>
</dbReference>
<gene>
    <name evidence="6" type="ORF">EDC61_102136</name>
</gene>
<dbReference type="PRINTS" id="PR00368">
    <property type="entry name" value="FADPNR"/>
</dbReference>
<dbReference type="PRINTS" id="PR00411">
    <property type="entry name" value="PNDRDTASEI"/>
</dbReference>
<keyword evidence="7" id="KW-1185">Reference proteome</keyword>
<evidence type="ECO:0000256" key="1">
    <source>
        <dbReference type="ARBA" id="ARBA00001974"/>
    </source>
</evidence>
<evidence type="ECO:0000256" key="2">
    <source>
        <dbReference type="ARBA" id="ARBA00022630"/>
    </source>
</evidence>
<dbReference type="Pfam" id="PF03486">
    <property type="entry name" value="HI0933_like"/>
    <property type="match status" value="1"/>
</dbReference>
<dbReference type="InterPro" id="IPR023166">
    <property type="entry name" value="BaiN-like_dom_sf"/>
</dbReference>
<dbReference type="InterPro" id="IPR057661">
    <property type="entry name" value="RsdA/BaiN/AoA(So)_Rossmann"/>
</dbReference>
<feature type="domain" description="RsdA/BaiN/AoA(So)-like insert" evidence="5">
    <location>
        <begin position="190"/>
        <end position="346"/>
    </location>
</feature>
<evidence type="ECO:0000259" key="5">
    <source>
        <dbReference type="Pfam" id="PF22780"/>
    </source>
</evidence>
<dbReference type="Proteomes" id="UP000295135">
    <property type="component" value="Unassembled WGS sequence"/>
</dbReference>
<keyword evidence="2" id="KW-0285">Flavoprotein</keyword>
<protein>
    <recommendedName>
        <fullName evidence="8">Aminoacetone oxidase family FAD-binding enzyme</fullName>
    </recommendedName>
</protein>
<organism evidence="6 7">
    <name type="scientific">Sulfuritortus calidifontis</name>
    <dbReference type="NCBI Taxonomy" id="1914471"/>
    <lineage>
        <taxon>Bacteria</taxon>
        <taxon>Pseudomonadati</taxon>
        <taxon>Pseudomonadota</taxon>
        <taxon>Betaproteobacteria</taxon>
        <taxon>Nitrosomonadales</taxon>
        <taxon>Thiobacillaceae</taxon>
        <taxon>Sulfuritortus</taxon>
    </lineage>
</organism>
<dbReference type="InterPro" id="IPR036188">
    <property type="entry name" value="FAD/NAD-bd_sf"/>
</dbReference>
<accession>A0A4V2UQZ2</accession>
<keyword evidence="3" id="KW-0274">FAD</keyword>
<dbReference type="AlphaFoldDB" id="A0A4V2UQZ2"/>
<evidence type="ECO:0008006" key="8">
    <source>
        <dbReference type="Google" id="ProtNLM"/>
    </source>
</evidence>
<comment type="cofactor">
    <cofactor evidence="1">
        <name>FAD</name>
        <dbReference type="ChEBI" id="CHEBI:57692"/>
    </cofactor>
</comment>
<evidence type="ECO:0000313" key="7">
    <source>
        <dbReference type="Proteomes" id="UP000295135"/>
    </source>
</evidence>
<evidence type="ECO:0000259" key="4">
    <source>
        <dbReference type="Pfam" id="PF03486"/>
    </source>
</evidence>
<dbReference type="InterPro" id="IPR004792">
    <property type="entry name" value="BaiN-like"/>
</dbReference>
<feature type="domain" description="RsdA/BaiN/AoA(So)-like Rossmann fold-like" evidence="4">
    <location>
        <begin position="4"/>
        <end position="399"/>
    </location>
</feature>
<name>A0A4V2UQZ2_9PROT</name>
<dbReference type="Gene3D" id="1.10.8.260">
    <property type="entry name" value="HI0933 insert domain-like"/>
    <property type="match status" value="1"/>
</dbReference>
<dbReference type="OrthoDB" id="9773233at2"/>
<dbReference type="PANTHER" id="PTHR42887:SF2">
    <property type="entry name" value="OS12G0638800 PROTEIN"/>
    <property type="match status" value="1"/>
</dbReference>
<dbReference type="Gene3D" id="2.40.30.10">
    <property type="entry name" value="Translation factors"/>
    <property type="match status" value="1"/>
</dbReference>
<dbReference type="RefSeq" id="WP_126458628.1">
    <property type="nucleotide sequence ID" value="NZ_AP018721.1"/>
</dbReference>
<dbReference type="EMBL" id="SLZY01000002">
    <property type="protein sequence ID" value="TCS73366.1"/>
    <property type="molecule type" value="Genomic_DNA"/>
</dbReference>
<dbReference type="Gene3D" id="3.50.50.60">
    <property type="entry name" value="FAD/NAD(P)-binding domain"/>
    <property type="match status" value="1"/>
</dbReference>
<evidence type="ECO:0000313" key="6">
    <source>
        <dbReference type="EMBL" id="TCS73366.1"/>
    </source>
</evidence>
<reference evidence="6 7" key="1">
    <citation type="submission" date="2019-03" db="EMBL/GenBank/DDBJ databases">
        <title>Genomic Encyclopedia of Type Strains, Phase IV (KMG-IV): sequencing the most valuable type-strain genomes for metagenomic binning, comparative biology and taxonomic classification.</title>
        <authorList>
            <person name="Goeker M."/>
        </authorList>
    </citation>
    <scope>NUCLEOTIDE SEQUENCE [LARGE SCALE GENOMIC DNA]</scope>
    <source>
        <strain evidence="6 7">DSM 103923</strain>
    </source>
</reference>
<dbReference type="InterPro" id="IPR055178">
    <property type="entry name" value="RsdA/BaiN/AoA(So)-like_dom"/>
</dbReference>